<evidence type="ECO:0008006" key="4">
    <source>
        <dbReference type="Google" id="ProtNLM"/>
    </source>
</evidence>
<evidence type="ECO:0000313" key="3">
    <source>
        <dbReference type="Proteomes" id="UP001272137"/>
    </source>
</evidence>
<comment type="caution">
    <text evidence="2">The sequence shown here is derived from an EMBL/GenBank/DDBJ whole genome shotgun (WGS) entry which is preliminary data.</text>
</comment>
<dbReference type="Proteomes" id="UP001272137">
    <property type="component" value="Unassembled WGS sequence"/>
</dbReference>
<dbReference type="EMBL" id="QXCT01000001">
    <property type="protein sequence ID" value="MDW9253419.1"/>
    <property type="molecule type" value="Genomic_DNA"/>
</dbReference>
<feature type="region of interest" description="Disordered" evidence="1">
    <location>
        <begin position="115"/>
        <end position="138"/>
    </location>
</feature>
<organism evidence="2 3">
    <name type="scientific">Burkholderia thailandensis</name>
    <dbReference type="NCBI Taxonomy" id="57975"/>
    <lineage>
        <taxon>Bacteria</taxon>
        <taxon>Pseudomonadati</taxon>
        <taxon>Pseudomonadota</taxon>
        <taxon>Betaproteobacteria</taxon>
        <taxon>Burkholderiales</taxon>
        <taxon>Burkholderiaceae</taxon>
        <taxon>Burkholderia</taxon>
        <taxon>pseudomallei group</taxon>
    </lineage>
</organism>
<accession>A0AAW9D086</accession>
<protein>
    <recommendedName>
        <fullName evidence="4">Aspartate carbamoyltransferase</fullName>
    </recommendedName>
</protein>
<evidence type="ECO:0000256" key="1">
    <source>
        <dbReference type="SAM" id="MobiDB-lite"/>
    </source>
</evidence>
<dbReference type="AlphaFoldDB" id="A0AAW9D086"/>
<evidence type="ECO:0000313" key="2">
    <source>
        <dbReference type="EMBL" id="MDW9253419.1"/>
    </source>
</evidence>
<sequence>MPFSLSATTHFFTKTSDGGIQQVVTRYHDPKQTALIREHLSVIARQFSAGDFEAPEQIHGDAMPGLASLRAARPGELQIRYRDLPNGGEIAYHASDPRLVEALHEWFDAQLSDHGHDAMAGHEPGMMPPPSSDSSARK</sequence>
<reference evidence="2" key="1">
    <citation type="submission" date="2018-08" db="EMBL/GenBank/DDBJ databases">
        <title>Identification of Burkholderia cepacia strains that express a Burkholderia pseudomallei-like capsular polysaccharide.</title>
        <authorList>
            <person name="Burtnick M.N."/>
            <person name="Vongsouvath M."/>
            <person name="Newton P."/>
            <person name="Wuthiekanun V."/>
            <person name="Limmathurotsakul D."/>
            <person name="Brett P.J."/>
            <person name="Chantratita N."/>
            <person name="Dance D.A."/>
        </authorList>
    </citation>
    <scope>NUCLEOTIDE SEQUENCE</scope>
    <source>
        <strain evidence="2">SBXCC001</strain>
    </source>
</reference>
<gene>
    <name evidence="2" type="ORF">C7S16_6940</name>
</gene>
<name>A0AAW9D086_BURTH</name>
<proteinExistence type="predicted"/>